<keyword evidence="4" id="KW-1133">Transmembrane helix</keyword>
<reference evidence="7" key="1">
    <citation type="journal article" date="2014" name="Genome Announc.">
        <title>Draft Genome Sequence of the Yeast Pseudozyma antarctica Type Strain JCM10317, a Producer of the Glycolipid Biosurfactants, Mannosylerythritol Lipids.</title>
        <authorList>
            <person name="Saika A."/>
            <person name="Koike H."/>
            <person name="Hori T."/>
            <person name="Fukuoka T."/>
            <person name="Sato S."/>
            <person name="Habe H."/>
            <person name="Kitamoto D."/>
            <person name="Morita T."/>
        </authorList>
    </citation>
    <scope>NUCLEOTIDE SEQUENCE [LARGE SCALE GENOMIC DNA]</scope>
    <source>
        <strain evidence="7">JCM 10317</strain>
    </source>
</reference>
<dbReference type="OrthoDB" id="27095at2759"/>
<dbReference type="EMBL" id="DF830078">
    <property type="protein sequence ID" value="GAK65947.1"/>
    <property type="molecule type" value="Genomic_DNA"/>
</dbReference>
<dbReference type="Proteomes" id="UP000053758">
    <property type="component" value="Unassembled WGS sequence"/>
</dbReference>
<evidence type="ECO:0000313" key="7">
    <source>
        <dbReference type="Proteomes" id="UP000053758"/>
    </source>
</evidence>
<dbReference type="InterPro" id="IPR019008">
    <property type="entry name" value="Beta_sandwich_EMC7"/>
</dbReference>
<keyword evidence="5" id="KW-0472">Membrane</keyword>
<dbReference type="InterPro" id="IPR039163">
    <property type="entry name" value="EMC7"/>
</dbReference>
<protein>
    <submittedName>
        <fullName evidence="6">Secreted salivary protein</fullName>
    </submittedName>
</protein>
<proteinExistence type="predicted"/>
<dbReference type="PANTHER" id="PTHR13605:SF4">
    <property type="entry name" value="ER MEMBRANE PROTEIN COMPLEX SUBUNIT 7"/>
    <property type="match status" value="1"/>
</dbReference>
<keyword evidence="7" id="KW-1185">Reference proteome</keyword>
<evidence type="ECO:0000256" key="5">
    <source>
        <dbReference type="ARBA" id="ARBA00023136"/>
    </source>
</evidence>
<organism evidence="6 7">
    <name type="scientific">Pseudozyma antarctica</name>
    <name type="common">Yeast</name>
    <name type="synonym">Candida antarctica</name>
    <dbReference type="NCBI Taxonomy" id="84753"/>
    <lineage>
        <taxon>Eukaryota</taxon>
        <taxon>Fungi</taxon>
        <taxon>Dikarya</taxon>
        <taxon>Basidiomycota</taxon>
        <taxon>Ustilaginomycotina</taxon>
        <taxon>Ustilaginomycetes</taxon>
        <taxon>Ustilaginales</taxon>
        <taxon>Ustilaginaceae</taxon>
        <taxon>Moesziomyces</taxon>
    </lineage>
</organism>
<keyword evidence="2" id="KW-0812">Transmembrane</keyword>
<dbReference type="PANTHER" id="PTHR13605">
    <property type="entry name" value="ER MEMBRANE PROTEIN COMPLEX SUBUNIT 7"/>
    <property type="match status" value="1"/>
</dbReference>
<evidence type="ECO:0000256" key="4">
    <source>
        <dbReference type="ARBA" id="ARBA00022989"/>
    </source>
</evidence>
<name>A0A081CH01_PSEA2</name>
<gene>
    <name evidence="6" type="ORF">PAN0_011c4169</name>
</gene>
<dbReference type="Pfam" id="PF09430">
    <property type="entry name" value="EMC7_beta-sandw"/>
    <property type="match status" value="1"/>
</dbReference>
<evidence type="ECO:0000256" key="2">
    <source>
        <dbReference type="ARBA" id="ARBA00022692"/>
    </source>
</evidence>
<dbReference type="GO" id="GO:0072546">
    <property type="term" value="C:EMC complex"/>
    <property type="evidence" value="ECO:0007669"/>
    <property type="project" value="TreeGrafter"/>
</dbReference>
<evidence type="ECO:0000256" key="3">
    <source>
        <dbReference type="ARBA" id="ARBA00022729"/>
    </source>
</evidence>
<keyword evidence="3" id="KW-0732">Signal</keyword>
<sequence length="271" mass="29327">MVAQARYVLALLAVWSALVSLAYAGQDFRGQIQPNAELGHVMNLGPNTKVLLRAIPAQKPAEAGTPSLDQPPATDDTQTDLAAFGHRRDRSTIVAVDGSFIFRNVEEGAYTLQVVSRTHIFEKYRVDIVDPELAKAPQIRIFTPGTSLVSILSSNLVFHPLILHAVKRVDYYTEAAPLTLGSLIGMGGPMMILGLVAMGMVFILPKLTASLDPEAQKELADSQARMQKRLAAVQSGDVSSLLYKDDHVQKSQAREAAANNARAQRNTGPSK</sequence>
<evidence type="ECO:0000313" key="6">
    <source>
        <dbReference type="EMBL" id="GAK65947.1"/>
    </source>
</evidence>
<evidence type="ECO:0000256" key="1">
    <source>
        <dbReference type="ARBA" id="ARBA00004167"/>
    </source>
</evidence>
<dbReference type="GeneID" id="26304991"/>
<comment type="subcellular location">
    <subcellularLocation>
        <location evidence="1">Membrane</location>
        <topology evidence="1">Single-pass membrane protein</topology>
    </subcellularLocation>
</comment>
<dbReference type="AlphaFoldDB" id="A0A081CH01"/>
<dbReference type="HOGENOM" id="CLU_1099189_0_0_1"/>
<dbReference type="RefSeq" id="XP_014655625.1">
    <property type="nucleotide sequence ID" value="XM_014800139.1"/>
</dbReference>
<accession>A0A081CH01</accession>